<evidence type="ECO:0000256" key="8">
    <source>
        <dbReference type="PIRSR" id="PIRSR037471-1"/>
    </source>
</evidence>
<keyword evidence="7 10" id="KW-0472">Membrane</keyword>
<feature type="compositionally biased region" description="Polar residues" evidence="9">
    <location>
        <begin position="408"/>
        <end position="420"/>
    </location>
</feature>
<feature type="signal peptide" evidence="11">
    <location>
        <begin position="1"/>
        <end position="20"/>
    </location>
</feature>
<evidence type="ECO:0000259" key="12">
    <source>
        <dbReference type="PROSITE" id="PS50836"/>
    </source>
</evidence>
<evidence type="ECO:0000256" key="11">
    <source>
        <dbReference type="SAM" id="SignalP"/>
    </source>
</evidence>
<dbReference type="PANTHER" id="PTHR23130">
    <property type="entry name" value="CYTOCHROME B561 AND DOMON DOMAIN-CONTAINING PROTEIN"/>
    <property type="match status" value="1"/>
</dbReference>
<dbReference type="OrthoDB" id="19261at2759"/>
<comment type="subcellular location">
    <subcellularLocation>
        <location evidence="1">Membrane</location>
    </subcellularLocation>
</comment>
<dbReference type="GeneID" id="111288830"/>
<feature type="transmembrane region" description="Helical" evidence="10">
    <location>
        <begin position="331"/>
        <end position="354"/>
    </location>
</feature>
<sequence>MHSSTLHMIFILALFTLACAAFSSSRFHPCSDDFLGIDTYLEMMKERNNTTKCKKLSTLQAQFAWNYYKTSHNQTQINVLIGTKLITDMGWLAWGVNPDQPQMVGTSAIIAIKVPNQNTPVVNTYSITKDTKRHCALKPSEINVTVQNMRAQHRIEIGFFTIFATLLLHEKYNISSLNHVWQVGYFAEGLEPKMHSTSLQNFDSKEVLDMQTGHCQDVGHNRHHLRKIHGVLNIIGWGTLLPIGVIIARYFRQFPFKLEPWWFTFHYSCQALGYFLGSIGWGLGLLLGHESKYYSFHTHRVLGISIFGFTTLQMLAFRLKPTREDEYRKHWNVYHHFLGYSLLVMIPVNIYQGIKILKPDNRIWKWAYNGILVLLAMAVLAFEIYSWNKFLRSKYDGSKPGNGRPSEQKTGQASRSNVSHPEQKLDQASRNSSKPDQGTSKEPAVSKS</sequence>
<evidence type="ECO:0000256" key="1">
    <source>
        <dbReference type="ARBA" id="ARBA00004370"/>
    </source>
</evidence>
<dbReference type="SMART" id="SM00665">
    <property type="entry name" value="B561"/>
    <property type="match status" value="1"/>
</dbReference>
<feature type="binding site" description="axial binding residue" evidence="8">
    <location>
        <position position="229"/>
    </location>
    <ligand>
        <name>heme b</name>
        <dbReference type="ChEBI" id="CHEBI:60344"/>
        <label>1</label>
    </ligand>
    <ligandPart>
        <name>Fe</name>
        <dbReference type="ChEBI" id="CHEBI:18248"/>
    </ligandPart>
</feature>
<dbReference type="InterPro" id="IPR045265">
    <property type="entry name" value="AIR12_DOMON"/>
</dbReference>
<feature type="chain" id="PRO_5028461544" evidence="11">
    <location>
        <begin position="21"/>
        <end position="448"/>
    </location>
</feature>
<feature type="transmembrane region" description="Helical" evidence="10">
    <location>
        <begin position="230"/>
        <end position="251"/>
    </location>
</feature>
<feature type="binding site" description="axial binding residue" evidence="8">
    <location>
        <position position="335"/>
    </location>
    <ligand>
        <name>heme b</name>
        <dbReference type="ChEBI" id="CHEBI:60344"/>
        <label>1</label>
    </ligand>
    <ligandPart>
        <name>Fe</name>
        <dbReference type="ChEBI" id="CHEBI:18248"/>
    </ligandPart>
</feature>
<evidence type="ECO:0000256" key="9">
    <source>
        <dbReference type="SAM" id="MobiDB-lite"/>
    </source>
</evidence>
<keyword evidence="14" id="KW-1185">Reference proteome</keyword>
<evidence type="ECO:0000313" key="14">
    <source>
        <dbReference type="Proteomes" id="UP000515121"/>
    </source>
</evidence>
<evidence type="ECO:0000256" key="6">
    <source>
        <dbReference type="ARBA" id="ARBA00022989"/>
    </source>
</evidence>
<evidence type="ECO:0000256" key="2">
    <source>
        <dbReference type="ARBA" id="ARBA00022448"/>
    </source>
</evidence>
<dbReference type="Gene3D" id="1.20.120.1770">
    <property type="match status" value="1"/>
</dbReference>
<dbReference type="Proteomes" id="UP000515121">
    <property type="component" value="Unplaced"/>
</dbReference>
<evidence type="ECO:0000256" key="7">
    <source>
        <dbReference type="ARBA" id="ARBA00023136"/>
    </source>
</evidence>
<dbReference type="InterPro" id="IPR005018">
    <property type="entry name" value="DOMON_domain"/>
</dbReference>
<feature type="binding site" description="axial binding residue" evidence="8">
    <location>
        <position position="266"/>
    </location>
    <ligand>
        <name>heme b</name>
        <dbReference type="ChEBI" id="CHEBI:60344"/>
        <label>1</label>
    </ligand>
    <ligandPart>
        <name>Fe</name>
        <dbReference type="ChEBI" id="CHEBI:18248"/>
    </ligandPart>
</feature>
<feature type="domain" description="Cytochrome b561" evidence="13">
    <location>
        <begin position="191"/>
        <end position="391"/>
    </location>
</feature>
<dbReference type="KEGG" id="dzi:111288830"/>
<feature type="domain" description="DOMON" evidence="12">
    <location>
        <begin position="59"/>
        <end position="184"/>
    </location>
</feature>
<dbReference type="Pfam" id="PF04526">
    <property type="entry name" value="DUF568"/>
    <property type="match status" value="1"/>
</dbReference>
<evidence type="ECO:0000256" key="10">
    <source>
        <dbReference type="SAM" id="Phobius"/>
    </source>
</evidence>
<accession>A0A6P5Y544</accession>
<keyword evidence="8" id="KW-0479">Metal-binding</keyword>
<keyword evidence="5" id="KW-0249">Electron transport</keyword>
<feature type="compositionally biased region" description="Polar residues" evidence="9">
    <location>
        <begin position="428"/>
        <end position="440"/>
    </location>
</feature>
<gene>
    <name evidence="15" type="primary">LOC111288830</name>
</gene>
<organism evidence="14 15">
    <name type="scientific">Durio zibethinus</name>
    <name type="common">Durian</name>
    <dbReference type="NCBI Taxonomy" id="66656"/>
    <lineage>
        <taxon>Eukaryota</taxon>
        <taxon>Viridiplantae</taxon>
        <taxon>Streptophyta</taxon>
        <taxon>Embryophyta</taxon>
        <taxon>Tracheophyta</taxon>
        <taxon>Spermatophyta</taxon>
        <taxon>Magnoliopsida</taxon>
        <taxon>eudicotyledons</taxon>
        <taxon>Gunneridae</taxon>
        <taxon>Pentapetalae</taxon>
        <taxon>rosids</taxon>
        <taxon>malvids</taxon>
        <taxon>Malvales</taxon>
        <taxon>Malvaceae</taxon>
        <taxon>Helicteroideae</taxon>
        <taxon>Durio</taxon>
    </lineage>
</organism>
<evidence type="ECO:0000256" key="5">
    <source>
        <dbReference type="ARBA" id="ARBA00022982"/>
    </source>
</evidence>
<dbReference type="InterPro" id="IPR017214">
    <property type="entry name" value="UCP037471"/>
</dbReference>
<feature type="binding site" description="axial binding residue" evidence="8">
    <location>
        <position position="299"/>
    </location>
    <ligand>
        <name>heme b</name>
        <dbReference type="ChEBI" id="CHEBI:60344"/>
        <label>1</label>
    </ligand>
    <ligandPart>
        <name>Fe</name>
        <dbReference type="ChEBI" id="CHEBI:18248"/>
    </ligandPart>
</feature>
<keyword evidence="4 11" id="KW-0732">Signal</keyword>
<dbReference type="RefSeq" id="XP_022735530.1">
    <property type="nucleotide sequence ID" value="XM_022879795.1"/>
</dbReference>
<dbReference type="InterPro" id="IPR006593">
    <property type="entry name" value="Cyt_b561/ferric_Rdtase_TM"/>
</dbReference>
<dbReference type="GO" id="GO:0016020">
    <property type="term" value="C:membrane"/>
    <property type="evidence" value="ECO:0007669"/>
    <property type="project" value="UniProtKB-SubCell"/>
</dbReference>
<keyword evidence="8" id="KW-0408">Iron</keyword>
<keyword evidence="2" id="KW-0813">Transport</keyword>
<dbReference type="AlphaFoldDB" id="A0A6P5Y544"/>
<evidence type="ECO:0000256" key="3">
    <source>
        <dbReference type="ARBA" id="ARBA00022692"/>
    </source>
</evidence>
<feature type="region of interest" description="Disordered" evidence="9">
    <location>
        <begin position="397"/>
        <end position="448"/>
    </location>
</feature>
<proteinExistence type="predicted"/>
<dbReference type="PROSITE" id="PS50836">
    <property type="entry name" value="DOMON"/>
    <property type="match status" value="1"/>
</dbReference>
<dbReference type="PANTHER" id="PTHR23130:SF175">
    <property type="entry name" value="CYTOCHROME B561 AND DOMON DOMAIN-CONTAINING PROTEIN"/>
    <property type="match status" value="1"/>
</dbReference>
<feature type="transmembrane region" description="Helical" evidence="10">
    <location>
        <begin position="301"/>
        <end position="319"/>
    </location>
</feature>
<feature type="transmembrane region" description="Helical" evidence="10">
    <location>
        <begin position="271"/>
        <end position="289"/>
    </location>
</feature>
<dbReference type="PIRSF" id="PIRSF037471">
    <property type="entry name" value="UCP037471"/>
    <property type="match status" value="1"/>
</dbReference>
<dbReference type="CDD" id="cd08760">
    <property type="entry name" value="Cyt_b561_FRRS1_like"/>
    <property type="match status" value="1"/>
</dbReference>
<protein>
    <submittedName>
        <fullName evidence="15">Cytochrome b561 and DOMON domain-containing protein At5g35735-like</fullName>
    </submittedName>
</protein>
<evidence type="ECO:0000256" key="4">
    <source>
        <dbReference type="ARBA" id="ARBA00022729"/>
    </source>
</evidence>
<dbReference type="GO" id="GO:0046872">
    <property type="term" value="F:metal ion binding"/>
    <property type="evidence" value="ECO:0007669"/>
    <property type="project" value="UniProtKB-KW"/>
</dbReference>
<name>A0A6P5Y544_DURZI</name>
<evidence type="ECO:0000259" key="13">
    <source>
        <dbReference type="PROSITE" id="PS50939"/>
    </source>
</evidence>
<reference evidence="15" key="1">
    <citation type="submission" date="2025-08" db="UniProtKB">
        <authorList>
            <consortium name="RefSeq"/>
        </authorList>
    </citation>
    <scope>IDENTIFICATION</scope>
    <source>
        <tissue evidence="15">Fruit stalk</tissue>
    </source>
</reference>
<evidence type="ECO:0000313" key="15">
    <source>
        <dbReference type="RefSeq" id="XP_022735530.1"/>
    </source>
</evidence>
<keyword evidence="6 10" id="KW-1133">Transmembrane helix</keyword>
<feature type="transmembrane region" description="Helical" evidence="10">
    <location>
        <begin position="366"/>
        <end position="385"/>
    </location>
</feature>
<dbReference type="PROSITE" id="PS50939">
    <property type="entry name" value="CYTOCHROME_B561"/>
    <property type="match status" value="1"/>
</dbReference>
<keyword evidence="3 10" id="KW-0812">Transmembrane</keyword>